<evidence type="ECO:0000259" key="5">
    <source>
        <dbReference type="PROSITE" id="PS00715"/>
    </source>
</evidence>
<comment type="caution">
    <text evidence="6">The sequence shown here is derived from an EMBL/GenBank/DDBJ whole genome shotgun (WGS) entry which is preliminary data.</text>
</comment>
<dbReference type="InterPro" id="IPR013324">
    <property type="entry name" value="RNA_pol_sigma_r3/r4-like"/>
</dbReference>
<dbReference type="Gene3D" id="1.10.1740.10">
    <property type="match status" value="1"/>
</dbReference>
<dbReference type="PANTHER" id="PTHR30385">
    <property type="entry name" value="SIGMA FACTOR F FLAGELLAR"/>
    <property type="match status" value="1"/>
</dbReference>
<dbReference type="InterPro" id="IPR007624">
    <property type="entry name" value="RNA_pol_sigma70_r3"/>
</dbReference>
<evidence type="ECO:0000313" key="6">
    <source>
        <dbReference type="EMBL" id="ETR67559.1"/>
    </source>
</evidence>
<dbReference type="AlphaFoldDB" id="A0A1V1NY85"/>
<dbReference type="Pfam" id="PF04542">
    <property type="entry name" value="Sigma70_r2"/>
    <property type="match status" value="1"/>
</dbReference>
<name>A0A1V1NY85_9BACT</name>
<proteinExistence type="predicted"/>
<keyword evidence="1" id="KW-0805">Transcription regulation</keyword>
<sequence length="195" mass="22530">MYQIKIRERKKEPAFSEQEREAMVRQYAPLVKYIASRISMRVPPNVSLDDLISCGTMGLLDAISKFDPAKNVKFKTYAEVRIRGSILDGLRNLDWIPRSVRKKIQDMERCIQKVERQIGRPAEDDEIAQELEINMEDYYTLLNQARSVDLLSLDETIRDQSFTDSKESYVNFIPSHVTPQDETLTAEIKQVVAEG</sequence>
<evidence type="ECO:0000313" key="7">
    <source>
        <dbReference type="Proteomes" id="UP000189670"/>
    </source>
</evidence>
<dbReference type="GO" id="GO:0003677">
    <property type="term" value="F:DNA binding"/>
    <property type="evidence" value="ECO:0007669"/>
    <property type="project" value="UniProtKB-KW"/>
</dbReference>
<dbReference type="PROSITE" id="PS00715">
    <property type="entry name" value="SIGMA70_1"/>
    <property type="match status" value="1"/>
</dbReference>
<keyword evidence="3" id="KW-0238">DNA-binding</keyword>
<keyword evidence="6" id="KW-0966">Cell projection</keyword>
<dbReference type="Gene3D" id="1.20.140.160">
    <property type="match status" value="1"/>
</dbReference>
<gene>
    <name evidence="6" type="ORF">OMM_11461</name>
</gene>
<dbReference type="NCBIfam" id="TIGR02937">
    <property type="entry name" value="sigma70-ECF"/>
    <property type="match status" value="1"/>
</dbReference>
<protein>
    <submittedName>
        <fullName evidence="6">RNA polymerase sigma factor for flagellar operon FliA</fullName>
    </submittedName>
</protein>
<evidence type="ECO:0000256" key="2">
    <source>
        <dbReference type="ARBA" id="ARBA00023082"/>
    </source>
</evidence>
<dbReference type="Pfam" id="PF04539">
    <property type="entry name" value="Sigma70_r3"/>
    <property type="match status" value="1"/>
</dbReference>
<organism evidence="6 7">
    <name type="scientific">Candidatus Magnetoglobus multicellularis str. Araruama</name>
    <dbReference type="NCBI Taxonomy" id="890399"/>
    <lineage>
        <taxon>Bacteria</taxon>
        <taxon>Pseudomonadati</taxon>
        <taxon>Thermodesulfobacteriota</taxon>
        <taxon>Desulfobacteria</taxon>
        <taxon>Desulfobacterales</taxon>
        <taxon>Desulfobacteraceae</taxon>
        <taxon>Candidatus Magnetoglobus</taxon>
    </lineage>
</organism>
<feature type="domain" description="RNA polymerase sigma-70" evidence="5">
    <location>
        <begin position="50"/>
        <end position="63"/>
    </location>
</feature>
<dbReference type="GO" id="GO:0006352">
    <property type="term" value="P:DNA-templated transcription initiation"/>
    <property type="evidence" value="ECO:0007669"/>
    <property type="project" value="InterPro"/>
</dbReference>
<keyword evidence="4" id="KW-0804">Transcription</keyword>
<evidence type="ECO:0000256" key="4">
    <source>
        <dbReference type="ARBA" id="ARBA00023163"/>
    </source>
</evidence>
<dbReference type="InterPro" id="IPR000943">
    <property type="entry name" value="RNA_pol_sigma70"/>
</dbReference>
<dbReference type="SUPFAM" id="SSF88659">
    <property type="entry name" value="Sigma3 and sigma4 domains of RNA polymerase sigma factors"/>
    <property type="match status" value="1"/>
</dbReference>
<reference evidence="7" key="1">
    <citation type="submission" date="2012-11" db="EMBL/GenBank/DDBJ databases">
        <authorList>
            <person name="Lucero-Rivera Y.E."/>
            <person name="Tovar-Ramirez D."/>
        </authorList>
    </citation>
    <scope>NUCLEOTIDE SEQUENCE [LARGE SCALE GENOMIC DNA]</scope>
    <source>
        <strain evidence="7">Araruama</strain>
    </source>
</reference>
<keyword evidence="2" id="KW-0731">Sigma factor</keyword>
<dbReference type="InterPro" id="IPR013325">
    <property type="entry name" value="RNA_pol_sigma_r2"/>
</dbReference>
<dbReference type="SUPFAM" id="SSF88946">
    <property type="entry name" value="Sigma2 domain of RNA polymerase sigma factors"/>
    <property type="match status" value="1"/>
</dbReference>
<dbReference type="InterPro" id="IPR007627">
    <property type="entry name" value="RNA_pol_sigma70_r2"/>
</dbReference>
<accession>A0A1V1NY85</accession>
<evidence type="ECO:0000256" key="3">
    <source>
        <dbReference type="ARBA" id="ARBA00023125"/>
    </source>
</evidence>
<feature type="non-terminal residue" evidence="6">
    <location>
        <position position="195"/>
    </location>
</feature>
<dbReference type="Proteomes" id="UP000189670">
    <property type="component" value="Unassembled WGS sequence"/>
</dbReference>
<dbReference type="EMBL" id="ATBP01001324">
    <property type="protein sequence ID" value="ETR67559.1"/>
    <property type="molecule type" value="Genomic_DNA"/>
</dbReference>
<dbReference type="PANTHER" id="PTHR30385:SF7">
    <property type="entry name" value="RNA POLYMERASE SIGMA FACTOR FLIA"/>
    <property type="match status" value="1"/>
</dbReference>
<evidence type="ECO:0000256" key="1">
    <source>
        <dbReference type="ARBA" id="ARBA00023015"/>
    </source>
</evidence>
<keyword evidence="6" id="KW-0969">Cilium</keyword>
<keyword evidence="6" id="KW-0282">Flagellum</keyword>
<dbReference type="InterPro" id="IPR014284">
    <property type="entry name" value="RNA_pol_sigma-70_dom"/>
</dbReference>
<dbReference type="GO" id="GO:0016987">
    <property type="term" value="F:sigma factor activity"/>
    <property type="evidence" value="ECO:0007669"/>
    <property type="project" value="UniProtKB-KW"/>
</dbReference>